<evidence type="ECO:0000313" key="1">
    <source>
        <dbReference type="EMBL" id="TGH22997.1"/>
    </source>
</evidence>
<dbReference type="EMBL" id="SRMN01000056">
    <property type="protein sequence ID" value="TGH22997.1"/>
    <property type="molecule type" value="Genomic_DNA"/>
</dbReference>
<dbReference type="Proteomes" id="UP000315454">
    <property type="component" value="Unassembled WGS sequence"/>
</dbReference>
<protein>
    <submittedName>
        <fullName evidence="1">Uncharacterized protein</fullName>
    </submittedName>
</protein>
<organism evidence="1 2">
    <name type="scientific">Aphanocapsa feldmannii 277cI</name>
    <dbReference type="NCBI Taxonomy" id="2507554"/>
    <lineage>
        <taxon>Bacteria</taxon>
        <taxon>Bacillati</taxon>
        <taxon>Cyanobacteriota</taxon>
        <taxon>Cyanophyceae</taxon>
        <taxon>Oscillatoriophycideae</taxon>
        <taxon>Chroococcales</taxon>
        <taxon>Microcystaceae</taxon>
        <taxon>Aphanocapsa</taxon>
    </lineage>
</organism>
<proteinExistence type="predicted"/>
<gene>
    <name evidence="1" type="ORF">ERJ68_04290</name>
</gene>
<evidence type="ECO:0000313" key="2">
    <source>
        <dbReference type="Proteomes" id="UP000315454"/>
    </source>
</evidence>
<sequence length="140" mass="14317">MPISSIVMQHAAEITWESAEFSCQGFIHHGLTEADPRNHAGAETMVTVSVVVNLEGIAALLAVAPPHAPVGAGILAVENGAQGRILCSGVVEADVEPTLPAQQNDALGCQQIPVQLVTHAVLHRHGALVVDRVAGGAGSA</sequence>
<name>A0A524RTV1_9CHRO</name>
<reference evidence="1 2" key="1">
    <citation type="journal article" date="2019" name="mSystems">
        <title>Life at home and on the roam: Genomic adaptions reflect the dual lifestyle of an intracellular, facultative symbiont.</title>
        <authorList>
            <person name="Burgsdorf I."/>
        </authorList>
    </citation>
    <scope>NUCLEOTIDE SEQUENCE [LARGE SCALE GENOMIC DNA]</scope>
    <source>
        <strain evidence="1">277cI</strain>
    </source>
</reference>
<accession>A0A524RTV1</accession>
<dbReference type="AlphaFoldDB" id="A0A524RTV1"/>
<comment type="caution">
    <text evidence="1">The sequence shown here is derived from an EMBL/GenBank/DDBJ whole genome shotgun (WGS) entry which is preliminary data.</text>
</comment>